<dbReference type="Proteomes" id="UP000616885">
    <property type="component" value="Unassembled WGS sequence"/>
</dbReference>
<name>A0A8H7K9R7_BIOOC</name>
<dbReference type="GO" id="GO:0003899">
    <property type="term" value="F:DNA-directed RNA polymerase activity"/>
    <property type="evidence" value="ECO:0007669"/>
    <property type="project" value="InterPro"/>
</dbReference>
<sequence>MAINRPSFQNRGPGYTPYGIILRSVRPDETSQTNVLHYLNDGNMTFRFSWRKNEYLIPAMMILKALVETNDREIFEGLVGPAGSKSAENTFLTDRIELLLRTYKSYGLYTKHETRAYLGEKFRIVLGVPETMSNYEVGTEFFAASSWSTWATSTSRLPRTPTSTS</sequence>
<keyword evidence="3" id="KW-0863">Zinc-finger</keyword>
<comment type="caution">
    <text evidence="7">The sequence shown here is derived from an EMBL/GenBank/DDBJ whole genome shotgun (WGS) entry which is preliminary data.</text>
</comment>
<reference evidence="7" key="1">
    <citation type="submission" date="2020-10" db="EMBL/GenBank/DDBJ databases">
        <title>High-Quality Genome Resource of Clonostachys rosea strain S41 by Oxford Nanopore Long-Read Sequencing.</title>
        <authorList>
            <person name="Wang H."/>
        </authorList>
    </citation>
    <scope>NUCLEOTIDE SEQUENCE</scope>
    <source>
        <strain evidence="7">S41</strain>
    </source>
</reference>
<dbReference type="AlphaFoldDB" id="A0A8H7K9R7"/>
<evidence type="ECO:0000313" key="7">
    <source>
        <dbReference type="EMBL" id="KAF9747980.1"/>
    </source>
</evidence>
<keyword evidence="4" id="KW-0862">Zinc</keyword>
<evidence type="ECO:0000256" key="2">
    <source>
        <dbReference type="ARBA" id="ARBA00022723"/>
    </source>
</evidence>
<keyword evidence="2" id="KW-0479">Metal-binding</keyword>
<comment type="subcellular location">
    <subcellularLocation>
        <location evidence="1">Nucleus</location>
    </subcellularLocation>
</comment>
<keyword evidence="5" id="KW-0539">Nucleus</keyword>
<dbReference type="FunFam" id="3.90.1110.10:FF:000007">
    <property type="entry name" value="DNA-directed RNA polymerase subunit beta"/>
    <property type="match status" value="1"/>
</dbReference>
<dbReference type="GO" id="GO:0005634">
    <property type="term" value="C:nucleus"/>
    <property type="evidence" value="ECO:0007669"/>
    <property type="project" value="UniProtKB-SubCell"/>
</dbReference>
<dbReference type="EMBL" id="JADCTT010000009">
    <property type="protein sequence ID" value="KAF9747980.1"/>
    <property type="molecule type" value="Genomic_DNA"/>
</dbReference>
<dbReference type="Pfam" id="PF04561">
    <property type="entry name" value="RNA_pol_Rpb2_2"/>
    <property type="match status" value="1"/>
</dbReference>
<dbReference type="Gene3D" id="3.90.1110.10">
    <property type="entry name" value="RNA polymerase Rpb2, domain 2"/>
    <property type="match status" value="1"/>
</dbReference>
<protein>
    <recommendedName>
        <fullName evidence="6">RNA polymerase Rpb2 domain-containing protein</fullName>
    </recommendedName>
</protein>
<dbReference type="InterPro" id="IPR007642">
    <property type="entry name" value="RNA_pol_Rpb2_2"/>
</dbReference>
<accession>A0A8H7K9R7</accession>
<proteinExistence type="predicted"/>
<dbReference type="SUPFAM" id="SSF64484">
    <property type="entry name" value="beta and beta-prime subunits of DNA dependent RNA-polymerase"/>
    <property type="match status" value="1"/>
</dbReference>
<evidence type="ECO:0000256" key="4">
    <source>
        <dbReference type="ARBA" id="ARBA00022833"/>
    </source>
</evidence>
<evidence type="ECO:0000256" key="3">
    <source>
        <dbReference type="ARBA" id="ARBA00022771"/>
    </source>
</evidence>
<dbReference type="GO" id="GO:0003677">
    <property type="term" value="F:DNA binding"/>
    <property type="evidence" value="ECO:0007669"/>
    <property type="project" value="InterPro"/>
</dbReference>
<evidence type="ECO:0000313" key="8">
    <source>
        <dbReference type="Proteomes" id="UP000616885"/>
    </source>
</evidence>
<gene>
    <name evidence="7" type="ORF">IM811_017485</name>
</gene>
<dbReference type="InterPro" id="IPR037034">
    <property type="entry name" value="RNA_pol_Rpb2_2_sf"/>
</dbReference>
<evidence type="ECO:0000256" key="1">
    <source>
        <dbReference type="ARBA" id="ARBA00004123"/>
    </source>
</evidence>
<evidence type="ECO:0000256" key="5">
    <source>
        <dbReference type="ARBA" id="ARBA00023242"/>
    </source>
</evidence>
<feature type="domain" description="RNA polymerase Rpb2" evidence="6">
    <location>
        <begin position="22"/>
        <end position="130"/>
    </location>
</feature>
<dbReference type="GO" id="GO:0008270">
    <property type="term" value="F:zinc ion binding"/>
    <property type="evidence" value="ECO:0007669"/>
    <property type="project" value="UniProtKB-KW"/>
</dbReference>
<evidence type="ECO:0000259" key="6">
    <source>
        <dbReference type="Pfam" id="PF04561"/>
    </source>
</evidence>
<organism evidence="7 8">
    <name type="scientific">Bionectria ochroleuca</name>
    <name type="common">Gliocladium roseum</name>
    <dbReference type="NCBI Taxonomy" id="29856"/>
    <lineage>
        <taxon>Eukaryota</taxon>
        <taxon>Fungi</taxon>
        <taxon>Dikarya</taxon>
        <taxon>Ascomycota</taxon>
        <taxon>Pezizomycotina</taxon>
        <taxon>Sordariomycetes</taxon>
        <taxon>Hypocreomycetidae</taxon>
        <taxon>Hypocreales</taxon>
        <taxon>Bionectriaceae</taxon>
        <taxon>Clonostachys</taxon>
    </lineage>
</organism>
<dbReference type="GO" id="GO:0006351">
    <property type="term" value="P:DNA-templated transcription"/>
    <property type="evidence" value="ECO:0007669"/>
    <property type="project" value="InterPro"/>
</dbReference>